<dbReference type="InterPro" id="IPR011009">
    <property type="entry name" value="Kinase-like_dom_sf"/>
</dbReference>
<dbReference type="EMBL" id="JAKRVY010000007">
    <property type="protein sequence ID" value="MCL9814443.1"/>
    <property type="molecule type" value="Genomic_DNA"/>
</dbReference>
<accession>A0AAE3FT37</accession>
<gene>
    <name evidence="1" type="ORF">AArcSt11_12360</name>
</gene>
<name>A0AAE3FT37_9EURY</name>
<dbReference type="Proteomes" id="UP001202674">
    <property type="component" value="Unassembled WGS sequence"/>
</dbReference>
<evidence type="ECO:0000313" key="2">
    <source>
        <dbReference type="Proteomes" id="UP001202674"/>
    </source>
</evidence>
<organism evidence="1 2">
    <name type="scientific">Natranaeroarchaeum aerophilus</name>
    <dbReference type="NCBI Taxonomy" id="2917711"/>
    <lineage>
        <taxon>Archaea</taxon>
        <taxon>Methanobacteriati</taxon>
        <taxon>Methanobacteriota</taxon>
        <taxon>Stenosarchaea group</taxon>
        <taxon>Halobacteria</taxon>
        <taxon>Halobacteriales</taxon>
        <taxon>Natronoarchaeaceae</taxon>
        <taxon>Natranaeroarchaeum</taxon>
    </lineage>
</organism>
<dbReference type="PANTHER" id="PTHR21310:SF15">
    <property type="entry name" value="AMINOGLYCOSIDE PHOSPHOTRANSFERASE DOMAIN-CONTAINING PROTEIN"/>
    <property type="match status" value="1"/>
</dbReference>
<reference evidence="1 2" key="1">
    <citation type="journal article" date="2022" name="Syst. Appl. Microbiol.">
        <title>Natronocalculus amylovorans gen. nov., sp. nov., and Natranaeroarchaeum aerophilus sp. nov., dominant culturable amylolytic natronoarchaea from hypersaline soda lakes in southwestern Siberia.</title>
        <authorList>
            <person name="Sorokin D.Y."/>
            <person name="Elcheninov A.G."/>
            <person name="Khizhniak T.V."/>
            <person name="Koenen M."/>
            <person name="Bale N.J."/>
            <person name="Damste J.S.S."/>
            <person name="Kublanov I.V."/>
        </authorList>
    </citation>
    <scope>NUCLEOTIDE SEQUENCE [LARGE SCALE GENOMIC DNA]</scope>
    <source>
        <strain evidence="1 2">AArc-St1-1</strain>
    </source>
</reference>
<dbReference type="PANTHER" id="PTHR21310">
    <property type="entry name" value="AMINOGLYCOSIDE PHOSPHOTRANSFERASE-RELATED-RELATED"/>
    <property type="match status" value="1"/>
</dbReference>
<dbReference type="RefSeq" id="WP_250597460.1">
    <property type="nucleotide sequence ID" value="NZ_JAKRVY010000007.1"/>
</dbReference>
<dbReference type="SUPFAM" id="SSF56112">
    <property type="entry name" value="Protein kinase-like (PK-like)"/>
    <property type="match status" value="1"/>
</dbReference>
<protein>
    <submittedName>
        <fullName evidence="1">Phosphotransferase</fullName>
    </submittedName>
</protein>
<dbReference type="Gene3D" id="3.90.1200.10">
    <property type="match status" value="1"/>
</dbReference>
<sequence length="319" mass="35601">MNKLRDVFETEPRGAAAEAALGSVKEPAVDVEPIHRGNRKRTAVVRFAERGPVVLQVCDERTWLRTEVALLCEIRERTFVPVPPVLTAGSHNGVAYMLTAYVAGADLHERFTGVNAETRRDLAYWFGKALGRLHETFEFDGYGRLLLSDGEFTTEHTDWNRWFRQYGLRAVERLPDAFDPLRDDLRALFEEIPVSDAAPRLFPWDFRPGNALVADGSVTAVLDWEAPLAAPPALSVAKSEYLVADWYVDDPDPLRKAFRDGYSAVRQYPSVHSAHRVVAIAESAVDSCGVVTNPRYPPVGRGDAIDFHTDALQHTLSDD</sequence>
<evidence type="ECO:0000313" key="1">
    <source>
        <dbReference type="EMBL" id="MCL9814443.1"/>
    </source>
</evidence>
<dbReference type="AlphaFoldDB" id="A0AAE3FT37"/>
<dbReference type="InterPro" id="IPR051678">
    <property type="entry name" value="AGP_Transferase"/>
</dbReference>
<comment type="caution">
    <text evidence="1">The sequence shown here is derived from an EMBL/GenBank/DDBJ whole genome shotgun (WGS) entry which is preliminary data.</text>
</comment>
<proteinExistence type="predicted"/>
<keyword evidence="2" id="KW-1185">Reference proteome</keyword>